<reference evidence="9 10" key="1">
    <citation type="submission" date="2023-04" db="EMBL/GenBank/DDBJ databases">
        <title>Genome of Basidiobolus ranarum AG-B5.</title>
        <authorList>
            <person name="Stajich J.E."/>
            <person name="Carter-House D."/>
            <person name="Gryganskyi A."/>
        </authorList>
    </citation>
    <scope>NUCLEOTIDE SEQUENCE [LARGE SCALE GENOMIC DNA]</scope>
    <source>
        <strain evidence="9 10">AG-B5</strain>
    </source>
</reference>
<name>A0ABR2X4H0_9FUNG</name>
<dbReference type="SMART" id="SM00487">
    <property type="entry name" value="DEXDc"/>
    <property type="match status" value="1"/>
</dbReference>
<dbReference type="InterPro" id="IPR014001">
    <property type="entry name" value="Helicase_ATP-bd"/>
</dbReference>
<evidence type="ECO:0000313" key="9">
    <source>
        <dbReference type="EMBL" id="KAK9768547.1"/>
    </source>
</evidence>
<gene>
    <name evidence="9" type="ORF">K7432_000757</name>
</gene>
<keyword evidence="3" id="KW-0347">Helicase</keyword>
<comment type="caution">
    <text evidence="9">The sequence shown here is derived from an EMBL/GenBank/DDBJ whole genome shotgun (WGS) entry which is preliminary data.</text>
</comment>
<evidence type="ECO:0000256" key="4">
    <source>
        <dbReference type="ARBA" id="ARBA00022840"/>
    </source>
</evidence>
<dbReference type="PROSITE" id="PS51194">
    <property type="entry name" value="HELICASE_CTER"/>
    <property type="match status" value="1"/>
</dbReference>
<dbReference type="CDD" id="cd00268">
    <property type="entry name" value="DEADc"/>
    <property type="match status" value="1"/>
</dbReference>
<evidence type="ECO:0000256" key="1">
    <source>
        <dbReference type="ARBA" id="ARBA00022741"/>
    </source>
</evidence>
<protein>
    <recommendedName>
        <fullName evidence="11">P-loop containing nucleoside triphosphate hydrolase protein</fullName>
    </recommendedName>
</protein>
<dbReference type="PROSITE" id="PS51192">
    <property type="entry name" value="HELICASE_ATP_BIND_1"/>
    <property type="match status" value="1"/>
</dbReference>
<dbReference type="Pfam" id="PF00270">
    <property type="entry name" value="DEAD"/>
    <property type="match status" value="1"/>
</dbReference>
<feature type="short sequence motif" description="Q motif" evidence="5">
    <location>
        <begin position="76"/>
        <end position="105"/>
    </location>
</feature>
<dbReference type="PROSITE" id="PS51195">
    <property type="entry name" value="Q_MOTIF"/>
    <property type="match status" value="1"/>
</dbReference>
<dbReference type="Proteomes" id="UP001479436">
    <property type="component" value="Unassembled WGS sequence"/>
</dbReference>
<evidence type="ECO:0000259" key="8">
    <source>
        <dbReference type="PROSITE" id="PS51195"/>
    </source>
</evidence>
<proteinExistence type="predicted"/>
<feature type="domain" description="Helicase C-terminal" evidence="7">
    <location>
        <begin position="370"/>
        <end position="506"/>
    </location>
</feature>
<evidence type="ECO:0000259" key="7">
    <source>
        <dbReference type="PROSITE" id="PS51194"/>
    </source>
</evidence>
<evidence type="ECO:0000313" key="10">
    <source>
        <dbReference type="Proteomes" id="UP001479436"/>
    </source>
</evidence>
<keyword evidence="10" id="KW-1185">Reference proteome</keyword>
<keyword evidence="2" id="KW-0378">Hydrolase</keyword>
<keyword evidence="4" id="KW-0067">ATP-binding</keyword>
<dbReference type="PANTHER" id="PTHR47960">
    <property type="entry name" value="DEAD-BOX ATP-DEPENDENT RNA HELICASE 50"/>
    <property type="match status" value="1"/>
</dbReference>
<dbReference type="EMBL" id="JASJQH010000014">
    <property type="protein sequence ID" value="KAK9768547.1"/>
    <property type="molecule type" value="Genomic_DNA"/>
</dbReference>
<dbReference type="InterPro" id="IPR027417">
    <property type="entry name" value="P-loop_NTPase"/>
</dbReference>
<feature type="domain" description="DEAD-box RNA helicase Q" evidence="8">
    <location>
        <begin position="76"/>
        <end position="105"/>
    </location>
</feature>
<dbReference type="InterPro" id="IPR011545">
    <property type="entry name" value="DEAD/DEAH_box_helicase_dom"/>
</dbReference>
<evidence type="ECO:0008006" key="11">
    <source>
        <dbReference type="Google" id="ProtNLM"/>
    </source>
</evidence>
<evidence type="ECO:0000256" key="2">
    <source>
        <dbReference type="ARBA" id="ARBA00022801"/>
    </source>
</evidence>
<dbReference type="Gene3D" id="3.40.50.300">
    <property type="entry name" value="P-loop containing nucleotide triphosphate hydrolases"/>
    <property type="match status" value="2"/>
</dbReference>
<organism evidence="9 10">
    <name type="scientific">Basidiobolus ranarum</name>
    <dbReference type="NCBI Taxonomy" id="34480"/>
    <lineage>
        <taxon>Eukaryota</taxon>
        <taxon>Fungi</taxon>
        <taxon>Fungi incertae sedis</taxon>
        <taxon>Zoopagomycota</taxon>
        <taxon>Entomophthoromycotina</taxon>
        <taxon>Basidiobolomycetes</taxon>
        <taxon>Basidiobolales</taxon>
        <taxon>Basidiobolaceae</taxon>
        <taxon>Basidiobolus</taxon>
    </lineage>
</organism>
<sequence length="506" mass="56346">MFATTRRAVSFQCKKFNSYTSLSALSKLKTSPNVCSLRSVSSYCNTNASTFNRFPTSLAKTQVRLGSNFSSAPKDTNFKDLGVKPILCQSLKQKFGILTPTPVQKVLTPAILKGQDILLRDQTGSGKTFGTILSLLSLPYINSSRSTNAVRCMVVVPSIELANQIALWARSLVPSDIFPNMDPLLQVLVTEKSQLKNQLSKLKTTIPQIVVGTPGRLVELVESGAIDVTKLNMLVLDEADHMLRLPKRYASNREVYIREKHPKPAEILTDLIFDMNKGTREQKIQFIASSATINRPLRHFLLTKKWIGDAVFIDATKGTSPPSEIEHHCLLVNPELIRNIEVIPDPKITNTRYEEAIEKVEPFPDNDDIMLESVSAACQVENVQSAVIFVRSGTSISDFILRLEEYGISAMELSQRFLKSKPDEWNVYVATEHIARGIDIPNLTHVFIVGLPSSPTSYLHMAGRSGRMGKPGKVITLIGDYGKMEEKARSMYQLLGIRVKPFVHVQ</sequence>
<evidence type="ECO:0000256" key="5">
    <source>
        <dbReference type="PROSITE-ProRule" id="PRU00552"/>
    </source>
</evidence>
<dbReference type="SMART" id="SM00490">
    <property type="entry name" value="HELICc"/>
    <property type="match status" value="1"/>
</dbReference>
<dbReference type="InterPro" id="IPR014014">
    <property type="entry name" value="RNA_helicase_DEAD_Q_motif"/>
</dbReference>
<keyword evidence="1" id="KW-0547">Nucleotide-binding</keyword>
<dbReference type="InterPro" id="IPR001650">
    <property type="entry name" value="Helicase_C-like"/>
</dbReference>
<dbReference type="InterPro" id="IPR044742">
    <property type="entry name" value="DEAD/DEAH_RhlB"/>
</dbReference>
<evidence type="ECO:0000256" key="3">
    <source>
        <dbReference type="ARBA" id="ARBA00022806"/>
    </source>
</evidence>
<dbReference type="SUPFAM" id="SSF52540">
    <property type="entry name" value="P-loop containing nucleoside triphosphate hydrolases"/>
    <property type="match status" value="1"/>
</dbReference>
<feature type="domain" description="Helicase ATP-binding" evidence="6">
    <location>
        <begin position="108"/>
        <end position="311"/>
    </location>
</feature>
<dbReference type="Pfam" id="PF00271">
    <property type="entry name" value="Helicase_C"/>
    <property type="match status" value="1"/>
</dbReference>
<accession>A0ABR2X4H0</accession>
<evidence type="ECO:0000259" key="6">
    <source>
        <dbReference type="PROSITE" id="PS51192"/>
    </source>
</evidence>